<keyword evidence="4 10" id="KW-0732">Signal</keyword>
<dbReference type="InterPro" id="IPR043504">
    <property type="entry name" value="Peptidase_S1_PA_chymotrypsin"/>
</dbReference>
<dbReference type="Pfam" id="PF00089">
    <property type="entry name" value="Trypsin"/>
    <property type="match status" value="1"/>
</dbReference>
<feature type="domain" description="Peptidase S1" evidence="11">
    <location>
        <begin position="162"/>
        <end position="296"/>
    </location>
</feature>
<evidence type="ECO:0000256" key="6">
    <source>
        <dbReference type="ARBA" id="ARBA00023157"/>
    </source>
</evidence>
<reference evidence="12 13" key="1">
    <citation type="journal article" date="2017" name="G3 (Bethesda)">
        <title>The Physical Genome Mapping of Anopheles albimanus Corrected Scaffold Misassemblies and Identified Interarm Rearrangements in Genus Anopheles.</title>
        <authorList>
            <person name="Artemov G.N."/>
            <person name="Peery A.N."/>
            <person name="Jiang X."/>
            <person name="Tu Z."/>
            <person name="Stegniy V.N."/>
            <person name="Sharakhova M.V."/>
            <person name="Sharakhov I.V."/>
        </authorList>
    </citation>
    <scope>NUCLEOTIDE SEQUENCE [LARGE SCALE GENOMIC DNA]</scope>
    <source>
        <strain evidence="12 13">ALBI9_A</strain>
    </source>
</reference>
<reference evidence="12" key="2">
    <citation type="submission" date="2022-08" db="UniProtKB">
        <authorList>
            <consortium name="EnsemblMetazoa"/>
        </authorList>
    </citation>
    <scope>IDENTIFICATION</scope>
    <source>
        <strain evidence="12">STECLA/ALBI9_A</strain>
    </source>
</reference>
<keyword evidence="7" id="KW-0325">Glycoprotein</keyword>
<evidence type="ECO:0000256" key="1">
    <source>
        <dbReference type="ARBA" id="ARBA00004613"/>
    </source>
</evidence>
<organism evidence="12 13">
    <name type="scientific">Anopheles albimanus</name>
    <name type="common">New world malaria mosquito</name>
    <dbReference type="NCBI Taxonomy" id="7167"/>
    <lineage>
        <taxon>Eukaryota</taxon>
        <taxon>Metazoa</taxon>
        <taxon>Ecdysozoa</taxon>
        <taxon>Arthropoda</taxon>
        <taxon>Hexapoda</taxon>
        <taxon>Insecta</taxon>
        <taxon>Pterygota</taxon>
        <taxon>Neoptera</taxon>
        <taxon>Endopterygota</taxon>
        <taxon>Diptera</taxon>
        <taxon>Nematocera</taxon>
        <taxon>Culicoidea</taxon>
        <taxon>Culicidae</taxon>
        <taxon>Anophelinae</taxon>
        <taxon>Anopheles</taxon>
    </lineage>
</organism>
<feature type="region of interest" description="Disordered" evidence="9">
    <location>
        <begin position="115"/>
        <end position="139"/>
    </location>
</feature>
<evidence type="ECO:0000256" key="7">
    <source>
        <dbReference type="ARBA" id="ARBA00023180"/>
    </source>
</evidence>
<dbReference type="VEuPathDB" id="VectorBase:AALB010496"/>
<dbReference type="SUPFAM" id="SSF50494">
    <property type="entry name" value="Trypsin-like serine proteases"/>
    <property type="match status" value="1"/>
</dbReference>
<keyword evidence="3" id="KW-0399">Innate immunity</keyword>
<dbReference type="InterPro" id="IPR009003">
    <property type="entry name" value="Peptidase_S1_PA"/>
</dbReference>
<dbReference type="GO" id="GO:0045087">
    <property type="term" value="P:innate immune response"/>
    <property type="evidence" value="ECO:0007669"/>
    <property type="project" value="UniProtKB-KW"/>
</dbReference>
<protein>
    <recommendedName>
        <fullName evidence="11">Peptidase S1 domain-containing protein</fullName>
    </recommendedName>
</protein>
<feature type="signal peptide" evidence="10">
    <location>
        <begin position="1"/>
        <end position="25"/>
    </location>
</feature>
<name>A0A182FVB1_ANOAL</name>
<dbReference type="Gene3D" id="2.40.10.10">
    <property type="entry name" value="Trypsin-like serine proteases"/>
    <property type="match status" value="1"/>
</dbReference>
<dbReference type="STRING" id="7167.A0A182FVB1"/>
<dbReference type="GO" id="GO:0005576">
    <property type="term" value="C:extracellular region"/>
    <property type="evidence" value="ECO:0007669"/>
    <property type="project" value="UniProtKB-SubCell"/>
</dbReference>
<evidence type="ECO:0000256" key="9">
    <source>
        <dbReference type="SAM" id="MobiDB-lite"/>
    </source>
</evidence>
<comment type="subcellular location">
    <subcellularLocation>
        <location evidence="1">Secreted</location>
    </subcellularLocation>
</comment>
<evidence type="ECO:0000256" key="4">
    <source>
        <dbReference type="ARBA" id="ARBA00022729"/>
    </source>
</evidence>
<dbReference type="GO" id="GO:0004252">
    <property type="term" value="F:serine-type endopeptidase activity"/>
    <property type="evidence" value="ECO:0007669"/>
    <property type="project" value="InterPro"/>
</dbReference>
<evidence type="ECO:0000259" key="11">
    <source>
        <dbReference type="Pfam" id="PF00089"/>
    </source>
</evidence>
<evidence type="ECO:0000256" key="10">
    <source>
        <dbReference type="SAM" id="SignalP"/>
    </source>
</evidence>
<dbReference type="VEuPathDB" id="VectorBase:AALB20_027784"/>
<comment type="similarity">
    <text evidence="8">Belongs to the peptidase S1 family. CLIP subfamily.</text>
</comment>
<keyword evidence="13" id="KW-1185">Reference proteome</keyword>
<proteinExistence type="inferred from homology"/>
<dbReference type="Proteomes" id="UP000069272">
    <property type="component" value="Chromosome 3R"/>
</dbReference>
<dbReference type="AlphaFoldDB" id="A0A182FVB1"/>
<evidence type="ECO:0000256" key="5">
    <source>
        <dbReference type="ARBA" id="ARBA00022859"/>
    </source>
</evidence>
<keyword evidence="5" id="KW-0391">Immunity</keyword>
<evidence type="ECO:0000256" key="2">
    <source>
        <dbReference type="ARBA" id="ARBA00022525"/>
    </source>
</evidence>
<evidence type="ECO:0000256" key="8">
    <source>
        <dbReference type="ARBA" id="ARBA00024195"/>
    </source>
</evidence>
<dbReference type="GO" id="GO:0006508">
    <property type="term" value="P:proteolysis"/>
    <property type="evidence" value="ECO:0007669"/>
    <property type="project" value="InterPro"/>
</dbReference>
<evidence type="ECO:0000313" key="12">
    <source>
        <dbReference type="EnsemblMetazoa" id="AALB010496-PA"/>
    </source>
</evidence>
<sequence>MAIGRFEVVQLIVLFSFVVAASVLGAQTEPMRVEACRNGAGGCVASTNCSVPTFRLRDDGCPPELVCCPRTTVNFKDIHILPATEHYRTTTEQTVYLAEDIEDVTSTVSFDEFTTAKSDHQGTTTENTTPTKPPSTYKPPIDDYTEKRGSVNHHTTESTNTADNTPAWLAEIYWMESPRSLRHCCNGVLISRHAVLTTASCWEKCKHLAGLWSVKIGALTPYPEEFKVQKGIMNRNWIQHNFQQKQTAEYNIAILHLHSTEQYGSSMQPVRLPVENESFDTDEISLLLFHWDQYNNLTMTRLEKVEPRYCGHQNTILSERN</sequence>
<evidence type="ECO:0000256" key="3">
    <source>
        <dbReference type="ARBA" id="ARBA00022588"/>
    </source>
</evidence>
<dbReference type="EnsemblMetazoa" id="AALB010496-RA">
    <property type="protein sequence ID" value="AALB010496-PA"/>
    <property type="gene ID" value="AALB010496"/>
</dbReference>
<dbReference type="InterPro" id="IPR001254">
    <property type="entry name" value="Trypsin_dom"/>
</dbReference>
<keyword evidence="6" id="KW-1015">Disulfide bond</keyword>
<dbReference type="PANTHER" id="PTHR24256">
    <property type="entry name" value="TRYPTASE-RELATED"/>
    <property type="match status" value="1"/>
</dbReference>
<feature type="chain" id="PRO_5043467053" description="Peptidase S1 domain-containing protein" evidence="10">
    <location>
        <begin position="26"/>
        <end position="321"/>
    </location>
</feature>
<dbReference type="InterPro" id="IPR051487">
    <property type="entry name" value="Ser/Thr_Proteases_Immune/Dev"/>
</dbReference>
<evidence type="ECO:0000313" key="13">
    <source>
        <dbReference type="Proteomes" id="UP000069272"/>
    </source>
</evidence>
<keyword evidence="2" id="KW-0964">Secreted</keyword>
<accession>A0A182FVB1</accession>